<name>A0ABP5U3W9_9ACTN</name>
<feature type="domain" description="Guanylate cyclase" evidence="2">
    <location>
        <begin position="138"/>
        <end position="246"/>
    </location>
</feature>
<dbReference type="CDD" id="cd07302">
    <property type="entry name" value="CHD"/>
    <property type="match status" value="1"/>
</dbReference>
<proteinExistence type="inferred from homology"/>
<dbReference type="SUPFAM" id="SSF55073">
    <property type="entry name" value="Nucleotide cyclase"/>
    <property type="match status" value="1"/>
</dbReference>
<gene>
    <name evidence="3" type="ORF">GCM10009855_05470</name>
</gene>
<dbReference type="RefSeq" id="WP_006896839.1">
    <property type="nucleotide sequence ID" value="NZ_BAAARB010000002.1"/>
</dbReference>
<evidence type="ECO:0000259" key="2">
    <source>
        <dbReference type="PROSITE" id="PS50125"/>
    </source>
</evidence>
<dbReference type="EMBL" id="BAAARB010000002">
    <property type="protein sequence ID" value="GAA2369115.1"/>
    <property type="molecule type" value="Genomic_DNA"/>
</dbReference>
<reference evidence="4" key="1">
    <citation type="journal article" date="2019" name="Int. J. Syst. Evol. Microbiol.">
        <title>The Global Catalogue of Microorganisms (GCM) 10K type strain sequencing project: providing services to taxonomists for standard genome sequencing and annotation.</title>
        <authorList>
            <consortium name="The Broad Institute Genomics Platform"/>
            <consortium name="The Broad Institute Genome Sequencing Center for Infectious Disease"/>
            <person name="Wu L."/>
            <person name="Ma J."/>
        </authorList>
    </citation>
    <scope>NUCLEOTIDE SEQUENCE [LARGE SCALE GENOMIC DNA]</scope>
    <source>
        <strain evidence="4">JCM 16227</strain>
    </source>
</reference>
<dbReference type="PANTHER" id="PTHR43081:SF19">
    <property type="entry name" value="PH-SENSITIVE ADENYLATE CYCLASE RV1264"/>
    <property type="match status" value="1"/>
</dbReference>
<comment type="caution">
    <text evidence="3">The sequence shown here is derived from an EMBL/GenBank/DDBJ whole genome shotgun (WGS) entry which is preliminary data.</text>
</comment>
<dbReference type="Proteomes" id="UP001501170">
    <property type="component" value="Unassembled WGS sequence"/>
</dbReference>
<dbReference type="Gene3D" id="3.30.70.1230">
    <property type="entry name" value="Nucleotide cyclase"/>
    <property type="match status" value="1"/>
</dbReference>
<dbReference type="PANTHER" id="PTHR43081">
    <property type="entry name" value="ADENYLATE CYCLASE, TERMINAL-DIFFERENTIATION SPECIFIC-RELATED"/>
    <property type="match status" value="1"/>
</dbReference>
<organism evidence="3 4">
    <name type="scientific">Gordonia cholesterolivorans</name>
    <dbReference type="NCBI Taxonomy" id="559625"/>
    <lineage>
        <taxon>Bacteria</taxon>
        <taxon>Bacillati</taxon>
        <taxon>Actinomycetota</taxon>
        <taxon>Actinomycetes</taxon>
        <taxon>Mycobacteriales</taxon>
        <taxon>Gordoniaceae</taxon>
        <taxon>Gordonia</taxon>
    </lineage>
</organism>
<sequence length="299" mass="32146">MSDPPLEYSRDELITALRLDPEYAQRFWNAFGFARGEGGSGQRFSEEDLAALGVFAGNDQAMDSTAQLAAARAIGQATARLAQWQAEEITRLAADPTVDATAEEMVEALARVQDLVWRRHLAVGLTDAGRAAEHTEVVVGFADIVGYTSLSRRLGMAELETLLETFESAAHTIITDHGGQIVKTIGDAVLFTVIDAGAAAEIAVELHRLSTDGELPSLRIGMARGDVLMRMGDVFGEPVNIASRLASAARSGTTLIDEALATALRDNAATHVGPIPSLSVRGYRKLRAYKLVRDRNWTA</sequence>
<comment type="similarity">
    <text evidence="1">Belongs to the adenylyl cyclase class-3 family.</text>
</comment>
<evidence type="ECO:0000256" key="1">
    <source>
        <dbReference type="ARBA" id="ARBA00005381"/>
    </source>
</evidence>
<accession>A0ABP5U3W9</accession>
<dbReference type="InterPro" id="IPR029787">
    <property type="entry name" value="Nucleotide_cyclase"/>
</dbReference>
<evidence type="ECO:0000313" key="4">
    <source>
        <dbReference type="Proteomes" id="UP001501170"/>
    </source>
</evidence>
<protein>
    <submittedName>
        <fullName evidence="3">Adenylate/guanylate cyclase domain-containing protein</fullName>
    </submittedName>
</protein>
<keyword evidence="4" id="KW-1185">Reference proteome</keyword>
<dbReference type="Pfam" id="PF00211">
    <property type="entry name" value="Guanylate_cyc"/>
    <property type="match status" value="1"/>
</dbReference>
<dbReference type="SMART" id="SM00044">
    <property type="entry name" value="CYCc"/>
    <property type="match status" value="1"/>
</dbReference>
<evidence type="ECO:0000313" key="3">
    <source>
        <dbReference type="EMBL" id="GAA2369115.1"/>
    </source>
</evidence>
<dbReference type="PROSITE" id="PS50125">
    <property type="entry name" value="GUANYLATE_CYCLASE_2"/>
    <property type="match status" value="1"/>
</dbReference>
<dbReference type="InterPro" id="IPR050697">
    <property type="entry name" value="Adenylyl/Guanylyl_Cyclase_3/4"/>
</dbReference>
<dbReference type="InterPro" id="IPR001054">
    <property type="entry name" value="A/G_cyclase"/>
</dbReference>